<evidence type="ECO:0000259" key="1">
    <source>
        <dbReference type="Pfam" id="PF12728"/>
    </source>
</evidence>
<dbReference type="STRING" id="545694.TREPR_2260"/>
<dbReference type="NCBIfam" id="TIGR01764">
    <property type="entry name" value="excise"/>
    <property type="match status" value="1"/>
</dbReference>
<dbReference type="RefSeq" id="WP_015707933.1">
    <property type="nucleotide sequence ID" value="NC_015578.1"/>
</dbReference>
<dbReference type="InterPro" id="IPR009061">
    <property type="entry name" value="DNA-bd_dom_put_sf"/>
</dbReference>
<dbReference type="EMBL" id="CP001843">
    <property type="protein sequence ID" value="AEF85182.1"/>
    <property type="molecule type" value="Genomic_DNA"/>
</dbReference>
<dbReference type="GO" id="GO:0003677">
    <property type="term" value="F:DNA binding"/>
    <property type="evidence" value="ECO:0007669"/>
    <property type="project" value="InterPro"/>
</dbReference>
<dbReference type="Pfam" id="PF12728">
    <property type="entry name" value="HTH_17"/>
    <property type="match status" value="1"/>
</dbReference>
<proteinExistence type="predicted"/>
<organism evidence="2 3">
    <name type="scientific">Treponema primitia (strain ATCC BAA-887 / DSM 12427 / ZAS-2)</name>
    <dbReference type="NCBI Taxonomy" id="545694"/>
    <lineage>
        <taxon>Bacteria</taxon>
        <taxon>Pseudomonadati</taxon>
        <taxon>Spirochaetota</taxon>
        <taxon>Spirochaetia</taxon>
        <taxon>Spirochaetales</taxon>
        <taxon>Treponemataceae</taxon>
        <taxon>Treponema</taxon>
    </lineage>
</organism>
<keyword evidence="3" id="KW-1185">Reference proteome</keyword>
<evidence type="ECO:0000313" key="3">
    <source>
        <dbReference type="Proteomes" id="UP000009223"/>
    </source>
</evidence>
<dbReference type="InterPro" id="IPR041657">
    <property type="entry name" value="HTH_17"/>
</dbReference>
<accession>F5YIE6</accession>
<dbReference type="SUPFAM" id="SSF46955">
    <property type="entry name" value="Putative DNA-binding domain"/>
    <property type="match status" value="1"/>
</dbReference>
<dbReference type="Proteomes" id="UP000009223">
    <property type="component" value="Chromosome"/>
</dbReference>
<dbReference type="AlphaFoldDB" id="F5YIE6"/>
<name>F5YIE6_TREPZ</name>
<dbReference type="OrthoDB" id="9806994at2"/>
<dbReference type="KEGG" id="tpi:TREPR_2260"/>
<dbReference type="InterPro" id="IPR010093">
    <property type="entry name" value="SinI_DNA-bd"/>
</dbReference>
<reference evidence="2 3" key="2">
    <citation type="journal article" date="2011" name="ISME J.">
        <title>RNA-seq reveals cooperative metabolic interactions between two termite-gut spirochete species in co-culture.</title>
        <authorList>
            <person name="Rosenthal A.Z."/>
            <person name="Matson E.G."/>
            <person name="Eldar A."/>
            <person name="Leadbetter J.R."/>
        </authorList>
    </citation>
    <scope>NUCLEOTIDE SEQUENCE [LARGE SCALE GENOMIC DNA]</scope>
    <source>
        <strain evidence="3">ATCC BAA-887 / DSM 12427 / ZAS-2</strain>
    </source>
</reference>
<reference evidence="3" key="1">
    <citation type="submission" date="2009-12" db="EMBL/GenBank/DDBJ databases">
        <title>Complete sequence of Treponema primitia strain ZAS-2.</title>
        <authorList>
            <person name="Tetu S.G."/>
            <person name="Matson E."/>
            <person name="Ren Q."/>
            <person name="Seshadri R."/>
            <person name="Elbourne L."/>
            <person name="Hassan K.A."/>
            <person name="Durkin A."/>
            <person name="Radune D."/>
            <person name="Mohamoud Y."/>
            <person name="Shay R."/>
            <person name="Jin S."/>
            <person name="Zhang X."/>
            <person name="Lucey K."/>
            <person name="Ballor N.R."/>
            <person name="Ottesen E."/>
            <person name="Rosenthal R."/>
            <person name="Allen A."/>
            <person name="Leadbetter J.R."/>
            <person name="Paulsen I.T."/>
        </authorList>
    </citation>
    <scope>NUCLEOTIDE SEQUENCE [LARGE SCALE GENOMIC DNA]</scope>
    <source>
        <strain evidence="3">ATCC BAA-887 / DSM 12427 / ZAS-2</strain>
    </source>
</reference>
<evidence type="ECO:0000313" key="2">
    <source>
        <dbReference type="EMBL" id="AEF85182.1"/>
    </source>
</evidence>
<sequence length="67" mass="7520">MVFTKQEAAKLLGIATVTLDRLRRRKSISFRKVGARVLFTQADIDQFLEQSLVPSVQEAVQCGNPKD</sequence>
<feature type="domain" description="Helix-turn-helix" evidence="1">
    <location>
        <begin position="3"/>
        <end position="50"/>
    </location>
</feature>
<gene>
    <name evidence="2" type="ordered locus">TREPR_2260</name>
</gene>
<dbReference type="HOGENOM" id="CLU_2811205_0_0_12"/>
<protein>
    <submittedName>
        <fullName evidence="2">Phage transcriptional regulator, AlpA</fullName>
    </submittedName>
</protein>